<name>A0A8D8SVN4_9HEMI</name>
<dbReference type="EMBL" id="HBUF01235611">
    <property type="protein sequence ID" value="CAG6675101.1"/>
    <property type="molecule type" value="Transcribed_RNA"/>
</dbReference>
<evidence type="ECO:0000256" key="1">
    <source>
        <dbReference type="SAM" id="Phobius"/>
    </source>
</evidence>
<proteinExistence type="predicted"/>
<dbReference type="EMBL" id="HBUF01053997">
    <property type="protein sequence ID" value="CAG6623059.1"/>
    <property type="molecule type" value="Transcribed_RNA"/>
</dbReference>
<sequence length="184" mass="21132">MPPNKEVIVNKSTRKIISLNYLKESPEKPIGEVSMISPNVIPRVPTLSTAKLTLALTKLPSNMIQVTVPKLKMPSNLIEKIAPKFNIELVARNKPKVPKKSKIILKKLMIVPKEFMIIYMQWMIILMIIPKVLMKFPEELMMISKDLMMIFKQMKPSTNLKTMEPILMKITLNFPLNSCPKNFT</sequence>
<keyword evidence="1" id="KW-1133">Transmembrane helix</keyword>
<feature type="transmembrane region" description="Helical" evidence="1">
    <location>
        <begin position="115"/>
        <end position="134"/>
    </location>
</feature>
<dbReference type="AlphaFoldDB" id="A0A8D8SVN4"/>
<keyword evidence="1" id="KW-0812">Transmembrane</keyword>
<dbReference type="EMBL" id="HBUF01235612">
    <property type="protein sequence ID" value="CAG6675103.1"/>
    <property type="molecule type" value="Transcribed_RNA"/>
</dbReference>
<organism evidence="2">
    <name type="scientific">Cacopsylla melanoneura</name>
    <dbReference type="NCBI Taxonomy" id="428564"/>
    <lineage>
        <taxon>Eukaryota</taxon>
        <taxon>Metazoa</taxon>
        <taxon>Ecdysozoa</taxon>
        <taxon>Arthropoda</taxon>
        <taxon>Hexapoda</taxon>
        <taxon>Insecta</taxon>
        <taxon>Pterygota</taxon>
        <taxon>Neoptera</taxon>
        <taxon>Paraneoptera</taxon>
        <taxon>Hemiptera</taxon>
        <taxon>Sternorrhyncha</taxon>
        <taxon>Psylloidea</taxon>
        <taxon>Psyllidae</taxon>
        <taxon>Psyllinae</taxon>
        <taxon>Cacopsylla</taxon>
    </lineage>
</organism>
<evidence type="ECO:0000313" key="2">
    <source>
        <dbReference type="EMBL" id="CAG6675105.1"/>
    </source>
</evidence>
<reference evidence="2" key="1">
    <citation type="submission" date="2021-05" db="EMBL/GenBank/DDBJ databases">
        <authorList>
            <person name="Alioto T."/>
            <person name="Alioto T."/>
            <person name="Gomez Garrido J."/>
        </authorList>
    </citation>
    <scope>NUCLEOTIDE SEQUENCE</scope>
</reference>
<dbReference type="EMBL" id="HBUF01235613">
    <property type="protein sequence ID" value="CAG6675105.1"/>
    <property type="molecule type" value="Transcribed_RNA"/>
</dbReference>
<protein>
    <submittedName>
        <fullName evidence="2">Uncharacterized protein</fullName>
    </submittedName>
</protein>
<accession>A0A8D8SVN4</accession>
<keyword evidence="1" id="KW-0472">Membrane</keyword>